<dbReference type="InterPro" id="IPR043472">
    <property type="entry name" value="Macro_dom-like"/>
</dbReference>
<evidence type="ECO:0000259" key="1">
    <source>
        <dbReference type="PROSITE" id="PS51154"/>
    </source>
</evidence>
<dbReference type="PANTHER" id="PTHR11106:SF27">
    <property type="entry name" value="MACRO DOMAIN-CONTAINING PROTEIN"/>
    <property type="match status" value="1"/>
</dbReference>
<name>A0A3Y9C1U4_SALEB</name>
<dbReference type="SUPFAM" id="SSF52949">
    <property type="entry name" value="Macro domain-like"/>
    <property type="match status" value="1"/>
</dbReference>
<sequence>MLYLRKGDITRFSGDVIVNAASRHLHHGGGVCGAIHRAAGPELLVACRSHIRAYGNPRVGTAVLTPPGNLPCRGVIHAVGPRWLFGLRAGRQDDLLAQAYLRALTLARDNGFSSIAFPCISTGHYFYPHERAAGTALRTIITFLTHIAPDMDVHCFCFSRRDTLIYRHILLEKHRHLFLTDDTTL</sequence>
<dbReference type="Gene3D" id="3.40.220.10">
    <property type="entry name" value="Leucine Aminopeptidase, subunit E, domain 1"/>
    <property type="match status" value="1"/>
</dbReference>
<dbReference type="SMART" id="SM00506">
    <property type="entry name" value="A1pp"/>
    <property type="match status" value="1"/>
</dbReference>
<gene>
    <name evidence="2" type="ORF">AU894_17545</name>
</gene>
<protein>
    <submittedName>
        <fullName evidence="2">O-acetyl-ADP-ribose deacetylase</fullName>
    </submittedName>
</protein>
<reference evidence="2" key="1">
    <citation type="submission" date="2018-08" db="EMBL/GenBank/DDBJ databases">
        <authorList>
            <person name="Ashton P.M."/>
            <person name="Dallman T."/>
            <person name="Nair S."/>
            <person name="De Pinna E."/>
            <person name="Peters T."/>
            <person name="Grant K."/>
        </authorList>
    </citation>
    <scope>NUCLEOTIDE SEQUENCE [LARGE SCALE GENOMIC DNA]</scope>
    <source>
        <strain evidence="2">43913</strain>
    </source>
</reference>
<dbReference type="Pfam" id="PF01661">
    <property type="entry name" value="Macro"/>
    <property type="match status" value="1"/>
</dbReference>
<accession>A0A3Y9C1U4</accession>
<dbReference type="PROSITE" id="PS51154">
    <property type="entry name" value="MACRO"/>
    <property type="match status" value="1"/>
</dbReference>
<dbReference type="Proteomes" id="UP000839644">
    <property type="component" value="Unassembled WGS sequence"/>
</dbReference>
<dbReference type="PANTHER" id="PTHR11106">
    <property type="entry name" value="GANGLIOSIDE INDUCED DIFFERENTIATION ASSOCIATED PROTEIN 2-RELATED"/>
    <property type="match status" value="1"/>
</dbReference>
<proteinExistence type="predicted"/>
<feature type="domain" description="Macro" evidence="1">
    <location>
        <begin position="1"/>
        <end position="174"/>
    </location>
</feature>
<evidence type="ECO:0000313" key="2">
    <source>
        <dbReference type="EMBL" id="EAB8478000.1"/>
    </source>
</evidence>
<dbReference type="InterPro" id="IPR002589">
    <property type="entry name" value="Macro_dom"/>
</dbReference>
<dbReference type="EMBL" id="AAAFYZ010000048">
    <property type="protein sequence ID" value="EAB8478000.1"/>
    <property type="molecule type" value="Genomic_DNA"/>
</dbReference>
<comment type="caution">
    <text evidence="2">The sequence shown here is derived from an EMBL/GenBank/DDBJ whole genome shotgun (WGS) entry which is preliminary data.</text>
</comment>
<dbReference type="AlphaFoldDB" id="A0A3Y9C1U4"/>
<organism evidence="2">
    <name type="scientific">Salmonella enterica subsp. enterica serovar Java</name>
    <dbReference type="NCBI Taxonomy" id="224729"/>
    <lineage>
        <taxon>Bacteria</taxon>
        <taxon>Pseudomonadati</taxon>
        <taxon>Pseudomonadota</taxon>
        <taxon>Gammaproteobacteria</taxon>
        <taxon>Enterobacterales</taxon>
        <taxon>Enterobacteriaceae</taxon>
        <taxon>Salmonella</taxon>
    </lineage>
</organism>